<dbReference type="InterPro" id="IPR022655">
    <property type="entry name" value="DUF1553"/>
</dbReference>
<dbReference type="GO" id="GO:0020037">
    <property type="term" value="F:heme binding"/>
    <property type="evidence" value="ECO:0007669"/>
    <property type="project" value="InterPro"/>
</dbReference>
<feature type="domain" description="DUF1549" evidence="1">
    <location>
        <begin position="144"/>
        <end position="353"/>
    </location>
</feature>
<proteinExistence type="predicted"/>
<gene>
    <name evidence="4" type="ORF">FYK55_08065</name>
</gene>
<dbReference type="Proteomes" id="UP000324479">
    <property type="component" value="Unassembled WGS sequence"/>
</dbReference>
<evidence type="ECO:0000259" key="3">
    <source>
        <dbReference type="Pfam" id="PF07635"/>
    </source>
</evidence>
<dbReference type="Pfam" id="PF07635">
    <property type="entry name" value="PSCyt1"/>
    <property type="match status" value="1"/>
</dbReference>
<name>A0A5M6DAU1_9BACT</name>
<reference evidence="4 5" key="1">
    <citation type="submission" date="2019-08" db="EMBL/GenBank/DDBJ databases">
        <authorList>
            <person name="Dhanesh K."/>
            <person name="Kumar G."/>
            <person name="Sasikala C."/>
            <person name="Venkata Ramana C."/>
        </authorList>
    </citation>
    <scope>NUCLEOTIDE SEQUENCE [LARGE SCALE GENOMIC DNA]</scope>
    <source>
        <strain evidence="4 5">JC645</strain>
    </source>
</reference>
<dbReference type="Pfam" id="PF07587">
    <property type="entry name" value="PSD1"/>
    <property type="match status" value="1"/>
</dbReference>
<sequence length="1033" mass="116152">MLVAVFFDNVILAQGSIDSDSIDSDSIDFDSDVRPILSDACFHCHGPDEEARQAGLRLDIADQAATVIEPGDAAASELVARITSADSDLRMPPPDSGKELSAEQIETLRQWVQQGAAFESHWAFAPPQRPPIPSTPLDHWVKNPIDSLVAAQLQSRGLQPSPPASERTLIRRLALDLIGLPPDPDWVDAWEQRLRSQGEAAKEQLIAELLQSQHFGERWARWWLDAARYADSDGYEKDKPRESWFYRDWVIDSFNQDRPYDDFIVCQIAGDLLPDASQDERVATGFLRNSMVNEEGGADPEQFRMEAMYDRMDAIGKSVLGLTIQCAQCHSHKYDPLTQEEYYGMFAFLNNTHDAIVPVYTDLQQQQRRQVLDRVDALECEIKQAIPDWREQLKRWAARNAQRVEPDWQTPELEFLDRTLGGQKFLPQPDGSYLCQGYAPTNFKPQMTATFRGERLTGLRLQLLTHPDLPRGGPGRSVDGTWGLSEFTAQYALSGEPDKLLPLKLKRAVADRSPAMADLKPQYDNKKDTKRVVGGIELAIDGDETTAWTNDVGSPLSNVGQTAWFQIDQPIEIPSDQHAIVVVHLAQRHGGWNSDDNQTFNIGRFKLSLTGDGIPDFDPLPIQVQEVLQTSPEQWSDDDWSTAFAQWRKTVDEAEPWNREIEAAWKSHPHGTTQLTLAKREQPRVTSLLKRGDFLSPVHPVQPGVPEFLHAMDNDTDPARLRFARWLVSPRSPTTARSIVNRVWQAYFGVGLVETSDDLGTQSAPPSHPELLDYLAVELMENRWSLKHLHRLIVSSATYAQSSDVSPHLAQVDPYNRWLARGARFRVPAETVRDITLAASGLLNRSVGGRSVYPPAPEFLFQPPVSYGPKVWDVAEGEQRYRRALYTFRFRSVPYPMLENFDAVPGNVSCVRRSRSNTPMQALTSLNEPLFLECCVALASMTLRQQDADTDAQRVAFAFERCLQRAPSDDEASVLREFLRQQKKRVAAGELSPEEILSAAGPLDLAGLEADELAAWTLLCRVILNLDETITRE</sequence>
<evidence type="ECO:0000313" key="4">
    <source>
        <dbReference type="EMBL" id="KAA5544661.1"/>
    </source>
</evidence>
<protein>
    <submittedName>
        <fullName evidence="4">DUF1553 domain-containing protein</fullName>
    </submittedName>
</protein>
<dbReference type="EMBL" id="VWOX01000004">
    <property type="protein sequence ID" value="KAA5544661.1"/>
    <property type="molecule type" value="Genomic_DNA"/>
</dbReference>
<dbReference type="PANTHER" id="PTHR35889">
    <property type="entry name" value="CYCLOINULO-OLIGOSACCHARIDE FRUCTANOTRANSFERASE-RELATED"/>
    <property type="match status" value="1"/>
</dbReference>
<dbReference type="InterPro" id="IPR011429">
    <property type="entry name" value="Cyt_c_Planctomycete-type"/>
</dbReference>
<feature type="domain" description="Cytochrome C Planctomycete-type" evidence="3">
    <location>
        <begin position="41"/>
        <end position="95"/>
    </location>
</feature>
<dbReference type="SUPFAM" id="SSF46626">
    <property type="entry name" value="Cytochrome c"/>
    <property type="match status" value="1"/>
</dbReference>
<comment type="caution">
    <text evidence="4">The sequence shown here is derived from an EMBL/GenBank/DDBJ whole genome shotgun (WGS) entry which is preliminary data.</text>
</comment>
<dbReference type="GO" id="GO:0009055">
    <property type="term" value="F:electron transfer activity"/>
    <property type="evidence" value="ECO:0007669"/>
    <property type="project" value="InterPro"/>
</dbReference>
<organism evidence="4 5">
    <name type="scientific">Roseiconus nitratireducens</name>
    <dbReference type="NCBI Taxonomy" id="2605748"/>
    <lineage>
        <taxon>Bacteria</taxon>
        <taxon>Pseudomonadati</taxon>
        <taxon>Planctomycetota</taxon>
        <taxon>Planctomycetia</taxon>
        <taxon>Pirellulales</taxon>
        <taxon>Pirellulaceae</taxon>
        <taxon>Roseiconus</taxon>
    </lineage>
</organism>
<evidence type="ECO:0000313" key="5">
    <source>
        <dbReference type="Proteomes" id="UP000324479"/>
    </source>
</evidence>
<dbReference type="PANTHER" id="PTHR35889:SF3">
    <property type="entry name" value="F-BOX DOMAIN-CONTAINING PROTEIN"/>
    <property type="match status" value="1"/>
</dbReference>
<evidence type="ECO:0000259" key="2">
    <source>
        <dbReference type="Pfam" id="PF07587"/>
    </source>
</evidence>
<dbReference type="InterPro" id="IPR036909">
    <property type="entry name" value="Cyt_c-like_dom_sf"/>
</dbReference>
<keyword evidence="5" id="KW-1185">Reference proteome</keyword>
<dbReference type="InterPro" id="IPR011444">
    <property type="entry name" value="DUF1549"/>
</dbReference>
<dbReference type="AlphaFoldDB" id="A0A5M6DAU1"/>
<dbReference type="Pfam" id="PF07583">
    <property type="entry name" value="PSCyt2"/>
    <property type="match status" value="1"/>
</dbReference>
<evidence type="ECO:0000259" key="1">
    <source>
        <dbReference type="Pfam" id="PF07583"/>
    </source>
</evidence>
<accession>A0A5M6DAU1</accession>
<feature type="domain" description="DUF1553" evidence="2">
    <location>
        <begin position="720"/>
        <end position="979"/>
    </location>
</feature>